<dbReference type="Pfam" id="PF01000">
    <property type="entry name" value="RNA_pol_A_bac"/>
    <property type="match status" value="1"/>
</dbReference>
<evidence type="ECO:0000256" key="3">
    <source>
        <dbReference type="ARBA" id="ARBA00023163"/>
    </source>
</evidence>
<keyword evidence="3" id="KW-0804">Transcription</keyword>
<evidence type="ECO:0000313" key="9">
    <source>
        <dbReference type="Proteomes" id="UP001165289"/>
    </source>
</evidence>
<keyword evidence="2 8" id="KW-0240">DNA-directed RNA polymerase</keyword>
<dbReference type="InterPro" id="IPR001514">
    <property type="entry name" value="DNA-dir_RNA_pol_30-40kDasu_CS"/>
</dbReference>
<dbReference type="InterPro" id="IPR050518">
    <property type="entry name" value="Rpo3/RPB3_RNA_Pol_subunit"/>
</dbReference>
<gene>
    <name evidence="8" type="ORF">LOD99_4901</name>
</gene>
<dbReference type="Gene3D" id="3.30.1360.10">
    <property type="entry name" value="RNA polymerase, RBP11-like subunit"/>
    <property type="match status" value="1"/>
</dbReference>
<proteinExistence type="inferred from homology"/>
<reference evidence="8 9" key="1">
    <citation type="journal article" date="2023" name="BMC Biol.">
        <title>The compact genome of the sponge Oopsacas minuta (Hexactinellida) is lacking key metazoan core genes.</title>
        <authorList>
            <person name="Santini S."/>
            <person name="Schenkelaars Q."/>
            <person name="Jourda C."/>
            <person name="Duchesne M."/>
            <person name="Belahbib H."/>
            <person name="Rocher C."/>
            <person name="Selva M."/>
            <person name="Riesgo A."/>
            <person name="Vervoort M."/>
            <person name="Leys S.P."/>
            <person name="Kodjabachian L."/>
            <person name="Le Bivic A."/>
            <person name="Borchiellini C."/>
            <person name="Claverie J.M."/>
            <person name="Renard E."/>
        </authorList>
    </citation>
    <scope>NUCLEOTIDE SEQUENCE [LARGE SCALE GENOMIC DNA]</scope>
    <source>
        <strain evidence="8">SPO-2</strain>
    </source>
</reference>
<dbReference type="AlphaFoldDB" id="A0AAV7JSC6"/>
<organism evidence="8 9">
    <name type="scientific">Oopsacas minuta</name>
    <dbReference type="NCBI Taxonomy" id="111878"/>
    <lineage>
        <taxon>Eukaryota</taxon>
        <taxon>Metazoa</taxon>
        <taxon>Porifera</taxon>
        <taxon>Hexactinellida</taxon>
        <taxon>Hexasterophora</taxon>
        <taxon>Lyssacinosida</taxon>
        <taxon>Leucopsacidae</taxon>
        <taxon>Oopsacas</taxon>
    </lineage>
</organism>
<comment type="caution">
    <text evidence="8">The sequence shown here is derived from an EMBL/GenBank/DDBJ whole genome shotgun (WGS) entry which is preliminary data.</text>
</comment>
<keyword evidence="9" id="KW-1185">Reference proteome</keyword>
<dbReference type="InterPro" id="IPR036643">
    <property type="entry name" value="RNApol_insert_sf"/>
</dbReference>
<evidence type="ECO:0000256" key="2">
    <source>
        <dbReference type="ARBA" id="ARBA00022478"/>
    </source>
</evidence>
<evidence type="ECO:0000313" key="8">
    <source>
        <dbReference type="EMBL" id="KAI6651653.1"/>
    </source>
</evidence>
<dbReference type="GO" id="GO:0006366">
    <property type="term" value="P:transcription by RNA polymerase II"/>
    <property type="evidence" value="ECO:0007669"/>
    <property type="project" value="TreeGrafter"/>
</dbReference>
<evidence type="ECO:0000256" key="6">
    <source>
        <dbReference type="ARBA" id="ARBA00072506"/>
    </source>
</evidence>
<dbReference type="PANTHER" id="PTHR11800">
    <property type="entry name" value="DNA-DIRECTED RNA POLYMERASE"/>
    <property type="match status" value="1"/>
</dbReference>
<feature type="domain" description="DNA-directed RNA polymerase RpoA/D/Rpb3-type" evidence="7">
    <location>
        <begin position="1"/>
        <end position="238"/>
    </location>
</feature>
<protein>
    <recommendedName>
        <fullName evidence="6">DNA-directed RNA polymerase II subunit RPB3</fullName>
    </recommendedName>
</protein>
<dbReference type="InterPro" id="IPR011262">
    <property type="entry name" value="DNA-dir_RNA_pol_insert"/>
</dbReference>
<dbReference type="SUPFAM" id="SSF56553">
    <property type="entry name" value="Insert subdomain of RNA polymerase alpha subunit"/>
    <property type="match status" value="1"/>
</dbReference>
<evidence type="ECO:0000256" key="1">
    <source>
        <dbReference type="ARBA" id="ARBA00004123"/>
    </source>
</evidence>
<dbReference type="PANTHER" id="PTHR11800:SF2">
    <property type="entry name" value="DNA-DIRECTED RNA POLYMERASE II SUBUNIT RPB3"/>
    <property type="match status" value="1"/>
</dbReference>
<dbReference type="GO" id="GO:0003899">
    <property type="term" value="F:DNA-directed RNA polymerase activity"/>
    <property type="evidence" value="ECO:0007669"/>
    <property type="project" value="InterPro"/>
</dbReference>
<dbReference type="PROSITE" id="PS00446">
    <property type="entry name" value="RNA_POL_D_30KD"/>
    <property type="match status" value="1"/>
</dbReference>
<accession>A0AAV7JSC6</accession>
<evidence type="ECO:0000259" key="7">
    <source>
        <dbReference type="SMART" id="SM00662"/>
    </source>
</evidence>
<keyword evidence="4" id="KW-0539">Nucleus</keyword>
<dbReference type="SMART" id="SM00662">
    <property type="entry name" value="RPOLD"/>
    <property type="match status" value="1"/>
</dbReference>
<dbReference type="GO" id="GO:0005665">
    <property type="term" value="C:RNA polymerase II, core complex"/>
    <property type="evidence" value="ECO:0007669"/>
    <property type="project" value="TreeGrafter"/>
</dbReference>
<dbReference type="Pfam" id="PF01193">
    <property type="entry name" value="RNA_pol_L"/>
    <property type="match status" value="1"/>
</dbReference>
<evidence type="ECO:0000256" key="5">
    <source>
        <dbReference type="ARBA" id="ARBA00025804"/>
    </source>
</evidence>
<dbReference type="CDD" id="cd07031">
    <property type="entry name" value="RNAP_II_RPB3"/>
    <property type="match status" value="1"/>
</dbReference>
<dbReference type="FunFam" id="2.170.120.12:FF:000002">
    <property type="entry name" value="DNA-directed RNA polymerase II subunit RPB3"/>
    <property type="match status" value="1"/>
</dbReference>
<dbReference type="GO" id="GO:0046983">
    <property type="term" value="F:protein dimerization activity"/>
    <property type="evidence" value="ECO:0007669"/>
    <property type="project" value="InterPro"/>
</dbReference>
<dbReference type="Gene3D" id="2.170.120.12">
    <property type="entry name" value="DNA-directed RNA polymerase, insert domain"/>
    <property type="match status" value="1"/>
</dbReference>
<dbReference type="EMBL" id="JAKMXF010000302">
    <property type="protein sequence ID" value="KAI6651653.1"/>
    <property type="molecule type" value="Genomic_DNA"/>
</dbReference>
<comment type="subcellular location">
    <subcellularLocation>
        <location evidence="1">Nucleus</location>
    </subcellularLocation>
</comment>
<dbReference type="SUPFAM" id="SSF55257">
    <property type="entry name" value="RBP11-like subunits of RNA polymerase"/>
    <property type="match status" value="1"/>
</dbReference>
<name>A0AAV7JSC6_9METZ</name>
<dbReference type="InterPro" id="IPR011263">
    <property type="entry name" value="DNA-dir_RNA_pol_RpoA/D/Rpb3"/>
</dbReference>
<dbReference type="GO" id="GO:0003677">
    <property type="term" value="F:DNA binding"/>
    <property type="evidence" value="ECO:0007669"/>
    <property type="project" value="InterPro"/>
</dbReference>
<sequence>MANGLRRVFISEIPTIAIDWVRIITNSTVLHDEFIAHRLGMIPLRSDDVVEKLEYSRNCLCEEFCEKCSVVFELDVRFQDDREDKAAATRQVTTRDLHSHNMKVMPTTTPGKDIDSSGYSEEDDILIVKLRKGQELKLQAVAKKGFAKEHAKWGTSVVSFEYDPDNALRHTTFPIPEEWPKSEHSEIGEKEVQAPYDFQSKPNKFFFNVETIGALRPETIVLSGINVLKQKLSNLQLSFSTEISQGTVAY</sequence>
<evidence type="ECO:0000256" key="4">
    <source>
        <dbReference type="ARBA" id="ARBA00023242"/>
    </source>
</evidence>
<dbReference type="Proteomes" id="UP001165289">
    <property type="component" value="Unassembled WGS sequence"/>
</dbReference>
<comment type="similarity">
    <text evidence="5">Belongs to the archaeal Rpo3/eukaryotic RPB3 RNA polymerase subunit family.</text>
</comment>
<dbReference type="InterPro" id="IPR036603">
    <property type="entry name" value="RBP11-like"/>
</dbReference>